<reference evidence="1" key="1">
    <citation type="journal article" date="2015" name="Nature">
        <title>Complex archaea that bridge the gap between prokaryotes and eukaryotes.</title>
        <authorList>
            <person name="Spang A."/>
            <person name="Saw J.H."/>
            <person name="Jorgensen S.L."/>
            <person name="Zaremba-Niedzwiedzka K."/>
            <person name="Martijn J."/>
            <person name="Lind A.E."/>
            <person name="van Eijk R."/>
            <person name="Schleper C."/>
            <person name="Guy L."/>
            <person name="Ettema T.J."/>
        </authorList>
    </citation>
    <scope>NUCLEOTIDE SEQUENCE</scope>
</reference>
<evidence type="ECO:0000313" key="1">
    <source>
        <dbReference type="EMBL" id="KKL47342.1"/>
    </source>
</evidence>
<proteinExistence type="predicted"/>
<comment type="caution">
    <text evidence="1">The sequence shown here is derived from an EMBL/GenBank/DDBJ whole genome shotgun (WGS) entry which is preliminary data.</text>
</comment>
<gene>
    <name evidence="1" type="ORF">LCGC14_2336490</name>
</gene>
<sequence>MPCGTDRIDCHGCGKHDLRSMYKCMTCEEWFCTECIFQFLPKNICTGCLAKKVGVDA</sequence>
<organism evidence="1">
    <name type="scientific">marine sediment metagenome</name>
    <dbReference type="NCBI Taxonomy" id="412755"/>
    <lineage>
        <taxon>unclassified sequences</taxon>
        <taxon>metagenomes</taxon>
        <taxon>ecological metagenomes</taxon>
    </lineage>
</organism>
<dbReference type="AlphaFoldDB" id="A0A0F9F8D3"/>
<accession>A0A0F9F8D3</accession>
<name>A0A0F9F8D3_9ZZZZ</name>
<protein>
    <submittedName>
        <fullName evidence="1">Uncharacterized protein</fullName>
    </submittedName>
</protein>
<dbReference type="EMBL" id="LAZR01033700">
    <property type="protein sequence ID" value="KKL47342.1"/>
    <property type="molecule type" value="Genomic_DNA"/>
</dbReference>